<gene>
    <name evidence="6" type="primary">rsmG</name>
    <name evidence="7" type="ORF">CJP74_05570</name>
</gene>
<dbReference type="AlphaFoldDB" id="A0A3A1Y7L8"/>
<reference evidence="7 8" key="1">
    <citation type="submission" date="2017-08" db="EMBL/GenBank/DDBJ databases">
        <title>Reclassification of Bisgaard taxon 37 and 44.</title>
        <authorList>
            <person name="Christensen H."/>
        </authorList>
    </citation>
    <scope>NUCLEOTIDE SEQUENCE [LARGE SCALE GENOMIC DNA]</scope>
    <source>
        <strain evidence="7 8">B96_4</strain>
    </source>
</reference>
<evidence type="ECO:0000313" key="7">
    <source>
        <dbReference type="EMBL" id="RIY32074.1"/>
    </source>
</evidence>
<name>A0A3A1Y7L8_9GAMM</name>
<dbReference type="EC" id="2.1.1.170" evidence="6"/>
<dbReference type="PIRSF" id="PIRSF003078">
    <property type="entry name" value="GidB"/>
    <property type="match status" value="1"/>
</dbReference>
<feature type="binding site" evidence="6">
    <location>
        <position position="158"/>
    </location>
    <ligand>
        <name>S-adenosyl-L-methionine</name>
        <dbReference type="ChEBI" id="CHEBI:59789"/>
    </ligand>
</feature>
<comment type="caution">
    <text evidence="7">The sequence shown here is derived from an EMBL/GenBank/DDBJ whole genome shotgun (WGS) entry which is preliminary data.</text>
</comment>
<feature type="binding site" evidence="6">
    <location>
        <begin position="144"/>
        <end position="145"/>
    </location>
    <ligand>
        <name>S-adenosyl-L-methionine</name>
        <dbReference type="ChEBI" id="CHEBI:59789"/>
    </ligand>
</feature>
<dbReference type="Proteomes" id="UP000266258">
    <property type="component" value="Unassembled WGS sequence"/>
</dbReference>
<evidence type="ECO:0000256" key="4">
    <source>
        <dbReference type="ARBA" id="ARBA00022679"/>
    </source>
</evidence>
<keyword evidence="5 6" id="KW-0949">S-adenosyl-L-methionine</keyword>
<dbReference type="NCBIfam" id="TIGR00138">
    <property type="entry name" value="rsmG_gidB"/>
    <property type="match status" value="1"/>
</dbReference>
<dbReference type="OrthoDB" id="9808773at2"/>
<accession>A0A3A1Y7L8</accession>
<dbReference type="EMBL" id="NRJH01000047">
    <property type="protein sequence ID" value="RIY32074.1"/>
    <property type="molecule type" value="Genomic_DNA"/>
</dbReference>
<dbReference type="CDD" id="cd02440">
    <property type="entry name" value="AdoMet_MTases"/>
    <property type="match status" value="1"/>
</dbReference>
<comment type="subcellular location">
    <subcellularLocation>
        <location evidence="6">Cytoplasm</location>
    </subcellularLocation>
</comment>
<keyword evidence="3 6" id="KW-0489">Methyltransferase</keyword>
<dbReference type="InterPro" id="IPR003682">
    <property type="entry name" value="rRNA_ssu_MeTfrase_G"/>
</dbReference>
<proteinExistence type="inferred from homology"/>
<comment type="catalytic activity">
    <reaction evidence="6">
        <text>guanosine(527) in 16S rRNA + S-adenosyl-L-methionine = N(7)-methylguanosine(527) in 16S rRNA + S-adenosyl-L-homocysteine</text>
        <dbReference type="Rhea" id="RHEA:42732"/>
        <dbReference type="Rhea" id="RHEA-COMP:10209"/>
        <dbReference type="Rhea" id="RHEA-COMP:10210"/>
        <dbReference type="ChEBI" id="CHEBI:57856"/>
        <dbReference type="ChEBI" id="CHEBI:59789"/>
        <dbReference type="ChEBI" id="CHEBI:74269"/>
        <dbReference type="ChEBI" id="CHEBI:74480"/>
        <dbReference type="EC" id="2.1.1.170"/>
    </reaction>
</comment>
<dbReference type="Gene3D" id="3.40.50.150">
    <property type="entry name" value="Vaccinia Virus protein VP39"/>
    <property type="match status" value="1"/>
</dbReference>
<dbReference type="SUPFAM" id="SSF53335">
    <property type="entry name" value="S-adenosyl-L-methionine-dependent methyltransferases"/>
    <property type="match status" value="1"/>
</dbReference>
<organism evidence="7 8">
    <name type="scientific">Psittacicella melopsittaci</name>
    <dbReference type="NCBI Taxonomy" id="2028576"/>
    <lineage>
        <taxon>Bacteria</taxon>
        <taxon>Pseudomonadati</taxon>
        <taxon>Pseudomonadota</taxon>
        <taxon>Gammaproteobacteria</taxon>
        <taxon>Pasteurellales</taxon>
        <taxon>Psittacicellaceae</taxon>
        <taxon>Psittacicella</taxon>
    </lineage>
</organism>
<dbReference type="PANTHER" id="PTHR31760:SF0">
    <property type="entry name" value="S-ADENOSYL-L-METHIONINE-DEPENDENT METHYLTRANSFERASES SUPERFAMILY PROTEIN"/>
    <property type="match status" value="1"/>
</dbReference>
<comment type="similarity">
    <text evidence="6">Belongs to the methyltransferase superfamily. RNA methyltransferase RsmG family.</text>
</comment>
<comment type="function">
    <text evidence="6">Specifically methylates the N7 position of guanine in position 527 of 16S rRNA.</text>
</comment>
<dbReference type="InterPro" id="IPR029063">
    <property type="entry name" value="SAM-dependent_MTases_sf"/>
</dbReference>
<protein>
    <recommendedName>
        <fullName evidence="6">Ribosomal RNA small subunit methyltransferase G</fullName>
        <ecNumber evidence="6">2.1.1.170</ecNumber>
    </recommendedName>
    <alternativeName>
        <fullName evidence="6">16S rRNA 7-methylguanosine methyltransferase</fullName>
        <shortName evidence="6">16S rRNA m7G methyltransferase</shortName>
    </alternativeName>
</protein>
<evidence type="ECO:0000256" key="3">
    <source>
        <dbReference type="ARBA" id="ARBA00022603"/>
    </source>
</evidence>
<keyword evidence="1 6" id="KW-0963">Cytoplasm</keyword>
<evidence type="ECO:0000313" key="8">
    <source>
        <dbReference type="Proteomes" id="UP000266258"/>
    </source>
</evidence>
<evidence type="ECO:0000256" key="1">
    <source>
        <dbReference type="ARBA" id="ARBA00022490"/>
    </source>
</evidence>
<dbReference type="GO" id="GO:0070043">
    <property type="term" value="F:rRNA (guanine-N7-)-methyltransferase activity"/>
    <property type="evidence" value="ECO:0007669"/>
    <property type="project" value="UniProtKB-UniRule"/>
</dbReference>
<dbReference type="Pfam" id="PF02527">
    <property type="entry name" value="GidB"/>
    <property type="match status" value="1"/>
</dbReference>
<keyword evidence="4 6" id="KW-0808">Transferase</keyword>
<feature type="binding site" evidence="6">
    <location>
        <position position="89"/>
    </location>
    <ligand>
        <name>S-adenosyl-L-methionine</name>
        <dbReference type="ChEBI" id="CHEBI:59789"/>
    </ligand>
</feature>
<dbReference type="PANTHER" id="PTHR31760">
    <property type="entry name" value="S-ADENOSYL-L-METHIONINE-DEPENDENT METHYLTRANSFERASES SUPERFAMILY PROTEIN"/>
    <property type="match status" value="1"/>
</dbReference>
<keyword evidence="2 6" id="KW-0698">rRNA processing</keyword>
<keyword evidence="8" id="KW-1185">Reference proteome</keyword>
<dbReference type="HAMAP" id="MF_00074">
    <property type="entry name" value="16SrRNA_methyltr_G"/>
    <property type="match status" value="1"/>
</dbReference>
<evidence type="ECO:0000256" key="5">
    <source>
        <dbReference type="ARBA" id="ARBA00022691"/>
    </source>
</evidence>
<dbReference type="RefSeq" id="WP_119497295.1">
    <property type="nucleotide sequence ID" value="NZ_NRJH01000047.1"/>
</dbReference>
<dbReference type="GO" id="GO:0005829">
    <property type="term" value="C:cytosol"/>
    <property type="evidence" value="ECO:0007669"/>
    <property type="project" value="TreeGrafter"/>
</dbReference>
<sequence>MARRTLEFPKAQLQNKFTQLVKTNPYLEEHVTPQMTEKFLTYLELMHKWNQAYNLTAIKDPEQMLIKHLFDSLVVAPYFANYESVLDVGTGAGLPGIPLALFFAQVNPQIHFTLLDSLGKRIQFLRHVVLSLKLENVTIVHSPVEDYHAQTFACITSRAFTALDRMTLVCEHLLAEQGHYVLLKGAKTEEEIQTLPAKFTIENITQVEVPGIEDNERFVVTIRRTN</sequence>
<evidence type="ECO:0000256" key="2">
    <source>
        <dbReference type="ARBA" id="ARBA00022552"/>
    </source>
</evidence>
<comment type="caution">
    <text evidence="6">Lacks conserved residue(s) required for the propagation of feature annotation.</text>
</comment>
<evidence type="ECO:0000256" key="6">
    <source>
        <dbReference type="HAMAP-Rule" id="MF_00074"/>
    </source>
</evidence>
<feature type="binding site" evidence="6">
    <location>
        <position position="94"/>
    </location>
    <ligand>
        <name>S-adenosyl-L-methionine</name>
        <dbReference type="ChEBI" id="CHEBI:59789"/>
    </ligand>
</feature>